<evidence type="ECO:0000259" key="2">
    <source>
        <dbReference type="PROSITE" id="PS50802"/>
    </source>
</evidence>
<protein>
    <submittedName>
        <fullName evidence="3">Small nuclear ribonucleoprotein-associated protein B-like</fullName>
    </submittedName>
</protein>
<dbReference type="PROSITE" id="PS50802">
    <property type="entry name" value="OTU"/>
    <property type="match status" value="1"/>
</dbReference>
<dbReference type="EMBL" id="VUJU01009069">
    <property type="protein sequence ID" value="KAF0722413.1"/>
    <property type="molecule type" value="Genomic_DNA"/>
</dbReference>
<dbReference type="SUPFAM" id="SSF54001">
    <property type="entry name" value="Cysteine proteinases"/>
    <property type="match status" value="1"/>
</dbReference>
<dbReference type="Gene3D" id="3.90.70.80">
    <property type="match status" value="1"/>
</dbReference>
<comment type="caution">
    <text evidence="3">The sequence shown here is derived from an EMBL/GenBank/DDBJ whole genome shotgun (WGS) entry which is preliminary data.</text>
</comment>
<feature type="transmembrane region" description="Helical" evidence="1">
    <location>
        <begin position="18"/>
        <end position="38"/>
    </location>
</feature>
<proteinExistence type="predicted"/>
<keyword evidence="1" id="KW-0812">Transmembrane</keyword>
<reference evidence="3 4" key="1">
    <citation type="submission" date="2019-08" db="EMBL/GenBank/DDBJ databases">
        <title>Whole genome of Aphis craccivora.</title>
        <authorList>
            <person name="Voronova N.V."/>
            <person name="Shulinski R.S."/>
            <person name="Bandarenka Y.V."/>
            <person name="Zhorov D.G."/>
            <person name="Warner D."/>
        </authorList>
    </citation>
    <scope>NUCLEOTIDE SEQUENCE [LARGE SCALE GENOMIC DNA]</scope>
    <source>
        <strain evidence="3">180601</strain>
        <tissue evidence="3">Whole Body</tissue>
    </source>
</reference>
<keyword evidence="3" id="KW-0687">Ribonucleoprotein</keyword>
<dbReference type="InterPro" id="IPR038765">
    <property type="entry name" value="Papain-like_cys_pep_sf"/>
</dbReference>
<keyword evidence="1" id="KW-1133">Transmembrane helix</keyword>
<accession>A0A6G0W892</accession>
<name>A0A6G0W892_APHCR</name>
<gene>
    <name evidence="3" type="ORF">FWK35_00026988</name>
</gene>
<dbReference type="Pfam" id="PF02338">
    <property type="entry name" value="OTU"/>
    <property type="match status" value="1"/>
</dbReference>
<organism evidence="3 4">
    <name type="scientific">Aphis craccivora</name>
    <name type="common">Cowpea aphid</name>
    <dbReference type="NCBI Taxonomy" id="307492"/>
    <lineage>
        <taxon>Eukaryota</taxon>
        <taxon>Metazoa</taxon>
        <taxon>Ecdysozoa</taxon>
        <taxon>Arthropoda</taxon>
        <taxon>Hexapoda</taxon>
        <taxon>Insecta</taxon>
        <taxon>Pterygota</taxon>
        <taxon>Neoptera</taxon>
        <taxon>Paraneoptera</taxon>
        <taxon>Hemiptera</taxon>
        <taxon>Sternorrhyncha</taxon>
        <taxon>Aphidomorpha</taxon>
        <taxon>Aphidoidea</taxon>
        <taxon>Aphididae</taxon>
        <taxon>Aphidini</taxon>
        <taxon>Aphis</taxon>
        <taxon>Aphis</taxon>
    </lineage>
</organism>
<evidence type="ECO:0000256" key="1">
    <source>
        <dbReference type="SAM" id="Phobius"/>
    </source>
</evidence>
<dbReference type="Proteomes" id="UP000478052">
    <property type="component" value="Unassembled WGS sequence"/>
</dbReference>
<keyword evidence="1" id="KW-0472">Membrane</keyword>
<evidence type="ECO:0000313" key="3">
    <source>
        <dbReference type="EMBL" id="KAF0722413.1"/>
    </source>
</evidence>
<dbReference type="OrthoDB" id="6610341at2759"/>
<keyword evidence="4" id="KW-1185">Reference proteome</keyword>
<feature type="domain" description="OTU" evidence="2">
    <location>
        <begin position="17"/>
        <end position="84"/>
    </location>
</feature>
<evidence type="ECO:0000313" key="4">
    <source>
        <dbReference type="Proteomes" id="UP000478052"/>
    </source>
</evidence>
<dbReference type="AlphaFoldDB" id="A0A6G0W892"/>
<dbReference type="InterPro" id="IPR003323">
    <property type="entry name" value="OTU_dom"/>
</dbReference>
<dbReference type="GO" id="GO:1990904">
    <property type="term" value="C:ribonucleoprotein complex"/>
    <property type="evidence" value="ECO:0007669"/>
    <property type="project" value="UniProtKB-KW"/>
</dbReference>
<sequence length="84" mass="9642">MRLLVELLNINGTMMSHIIIPIIGDGACLFRAISFVLYDTQDKAQEVRKKIVTHVINNWEDYSIMSHDSDGNNYRSSANYFSDM</sequence>
<dbReference type="CDD" id="cd22757">
    <property type="entry name" value="OTU_P87_VP80-like"/>
    <property type="match status" value="1"/>
</dbReference>